<dbReference type="EMBL" id="LAZR01015474">
    <property type="protein sequence ID" value="KKM12054.1"/>
    <property type="molecule type" value="Genomic_DNA"/>
</dbReference>
<accession>A0A0F9HCU1</accession>
<reference evidence="1" key="1">
    <citation type="journal article" date="2015" name="Nature">
        <title>Complex archaea that bridge the gap between prokaryotes and eukaryotes.</title>
        <authorList>
            <person name="Spang A."/>
            <person name="Saw J.H."/>
            <person name="Jorgensen S.L."/>
            <person name="Zaremba-Niedzwiedzka K."/>
            <person name="Martijn J."/>
            <person name="Lind A.E."/>
            <person name="van Eijk R."/>
            <person name="Schleper C."/>
            <person name="Guy L."/>
            <person name="Ettema T.J."/>
        </authorList>
    </citation>
    <scope>NUCLEOTIDE SEQUENCE</scope>
</reference>
<comment type="caution">
    <text evidence="1">The sequence shown here is derived from an EMBL/GenBank/DDBJ whole genome shotgun (WGS) entry which is preliminary data.</text>
</comment>
<sequence length="82" mass="8887">MLLPVFLVVGEGSVHRVEETQSSRKLSHQVRCCYVGVEGVVVSVPPVEPFDIVNIEGSILVVLLLSPTRPTEPIANLPGARR</sequence>
<dbReference type="AlphaFoldDB" id="A0A0F9HCU1"/>
<gene>
    <name evidence="1" type="ORF">LCGC14_1720450</name>
</gene>
<protein>
    <submittedName>
        <fullName evidence="1">Uncharacterized protein</fullName>
    </submittedName>
</protein>
<name>A0A0F9HCU1_9ZZZZ</name>
<proteinExistence type="predicted"/>
<organism evidence="1">
    <name type="scientific">marine sediment metagenome</name>
    <dbReference type="NCBI Taxonomy" id="412755"/>
    <lineage>
        <taxon>unclassified sequences</taxon>
        <taxon>metagenomes</taxon>
        <taxon>ecological metagenomes</taxon>
    </lineage>
</organism>
<evidence type="ECO:0000313" key="1">
    <source>
        <dbReference type="EMBL" id="KKM12054.1"/>
    </source>
</evidence>